<organism evidence="1 2">
    <name type="scientific">Aeromicrobium choanae</name>
    <dbReference type="NCBI Taxonomy" id="1736691"/>
    <lineage>
        <taxon>Bacteria</taxon>
        <taxon>Bacillati</taxon>
        <taxon>Actinomycetota</taxon>
        <taxon>Actinomycetes</taxon>
        <taxon>Propionibacteriales</taxon>
        <taxon>Nocardioidaceae</taxon>
        <taxon>Aeromicrobium</taxon>
    </lineage>
</organism>
<gene>
    <name evidence="1" type="ORF">SAMN06295964_1676</name>
</gene>
<dbReference type="Proteomes" id="UP000191040">
    <property type="component" value="Chromosome I"/>
</dbReference>
<dbReference type="InterPro" id="IPR011335">
    <property type="entry name" value="Restrct_endonuc-II-like"/>
</dbReference>
<accession>A0A1T4YZY3</accession>
<proteinExistence type="predicted"/>
<dbReference type="OrthoDB" id="3173471at2"/>
<name>A0A1T4YZY3_9ACTN</name>
<dbReference type="Gene3D" id="3.40.960.10">
    <property type="entry name" value="VSR Endonuclease"/>
    <property type="match status" value="1"/>
</dbReference>
<evidence type="ECO:0000313" key="2">
    <source>
        <dbReference type="Proteomes" id="UP000191040"/>
    </source>
</evidence>
<evidence type="ECO:0008006" key="3">
    <source>
        <dbReference type="Google" id="ProtNLM"/>
    </source>
</evidence>
<sequence>MASIPPALRGRPFTTSEALALGVTKHRLYGPAFKLLHRGHGVWCAADEPRTLALLLAADRLMLPRDAAVSHVTGLYLHLPADFPESPGLHAPRHWSTNSATQVRSPAVTLHRRQSGLRPGAVGHLPVLSPERCLVDAAISLSQAEIVRFGDALVRAGHLTPEGFAGFAWTHHLHGVRRSRMTAWRMRERVGSFMETDARLIMAACGLPEPETNGAITVAGGPTWHGDLVLRRWRIVVEYDGWYHERSSSQRRIDIIRRESLEADGWLVVVLTADDLRSPPTLVARVWRALVSRGCTAPAPTHATAELRELARLPKPRL</sequence>
<keyword evidence="2" id="KW-1185">Reference proteome</keyword>
<protein>
    <recommendedName>
        <fullName evidence="3">DUF559 domain-containing protein</fullName>
    </recommendedName>
</protein>
<dbReference type="SUPFAM" id="SSF52980">
    <property type="entry name" value="Restriction endonuclease-like"/>
    <property type="match status" value="1"/>
</dbReference>
<dbReference type="STRING" id="1736691.SAMN06295964_1676"/>
<reference evidence="2" key="1">
    <citation type="submission" date="2017-02" db="EMBL/GenBank/DDBJ databases">
        <authorList>
            <person name="Varghese N."/>
            <person name="Submissions S."/>
        </authorList>
    </citation>
    <scope>NUCLEOTIDE SEQUENCE [LARGE SCALE GENOMIC DNA]</scope>
    <source>
        <strain evidence="2">9H-4</strain>
    </source>
</reference>
<dbReference type="AlphaFoldDB" id="A0A1T4YZY3"/>
<dbReference type="RefSeq" id="WP_078699729.1">
    <property type="nucleotide sequence ID" value="NZ_LT796768.1"/>
</dbReference>
<dbReference type="EMBL" id="LT796768">
    <property type="protein sequence ID" value="SKB07370.1"/>
    <property type="molecule type" value="Genomic_DNA"/>
</dbReference>
<evidence type="ECO:0000313" key="1">
    <source>
        <dbReference type="EMBL" id="SKB07370.1"/>
    </source>
</evidence>